<dbReference type="EMBL" id="JBHLSV010000007">
    <property type="protein sequence ID" value="MFC0673892.1"/>
    <property type="molecule type" value="Genomic_DNA"/>
</dbReference>
<dbReference type="InterPro" id="IPR003737">
    <property type="entry name" value="GlcNAc_PI_deacetylase-related"/>
</dbReference>
<keyword evidence="2" id="KW-0378">Hydrolase</keyword>
<dbReference type="Proteomes" id="UP001589793">
    <property type="component" value="Unassembled WGS sequence"/>
</dbReference>
<protein>
    <submittedName>
        <fullName evidence="2">PIG-L deacetylase family protein</fullName>
        <ecNumber evidence="2">3.5.1.-</ecNumber>
    </submittedName>
</protein>
<proteinExistence type="predicted"/>
<evidence type="ECO:0000256" key="1">
    <source>
        <dbReference type="ARBA" id="ARBA00022833"/>
    </source>
</evidence>
<keyword evidence="1" id="KW-0862">Zinc</keyword>
<dbReference type="Gene3D" id="3.40.50.10320">
    <property type="entry name" value="LmbE-like"/>
    <property type="match status" value="1"/>
</dbReference>
<evidence type="ECO:0000313" key="3">
    <source>
        <dbReference type="Proteomes" id="UP001589793"/>
    </source>
</evidence>
<dbReference type="GO" id="GO:0016787">
    <property type="term" value="F:hydrolase activity"/>
    <property type="evidence" value="ECO:0007669"/>
    <property type="project" value="UniProtKB-KW"/>
</dbReference>
<dbReference type="PANTHER" id="PTHR12993">
    <property type="entry name" value="N-ACETYLGLUCOSAMINYL-PHOSPHATIDYLINOSITOL DE-N-ACETYLASE-RELATED"/>
    <property type="match status" value="1"/>
</dbReference>
<dbReference type="EC" id="3.5.1.-" evidence="2"/>
<dbReference type="Pfam" id="PF02585">
    <property type="entry name" value="PIG-L"/>
    <property type="match status" value="1"/>
</dbReference>
<dbReference type="PANTHER" id="PTHR12993:SF28">
    <property type="entry name" value="LMBE FAMILY PROTEIN"/>
    <property type="match status" value="1"/>
</dbReference>
<dbReference type="InterPro" id="IPR024078">
    <property type="entry name" value="LmbE-like_dom_sf"/>
</dbReference>
<evidence type="ECO:0000313" key="2">
    <source>
        <dbReference type="EMBL" id="MFC0673892.1"/>
    </source>
</evidence>
<name>A0ABV6RA86_9MICO</name>
<reference evidence="2 3" key="1">
    <citation type="submission" date="2024-09" db="EMBL/GenBank/DDBJ databases">
        <authorList>
            <person name="Sun Q."/>
            <person name="Mori K."/>
        </authorList>
    </citation>
    <scope>NUCLEOTIDE SEQUENCE [LARGE SCALE GENOMIC DNA]</scope>
    <source>
        <strain evidence="2 3">CICC 10874</strain>
    </source>
</reference>
<dbReference type="RefSeq" id="WP_376979825.1">
    <property type="nucleotide sequence ID" value="NZ_JBHLSV010000007.1"/>
</dbReference>
<organism evidence="2 3">
    <name type="scientific">Brachybacterium hainanense</name>
    <dbReference type="NCBI Taxonomy" id="1541174"/>
    <lineage>
        <taxon>Bacteria</taxon>
        <taxon>Bacillati</taxon>
        <taxon>Actinomycetota</taxon>
        <taxon>Actinomycetes</taxon>
        <taxon>Micrococcales</taxon>
        <taxon>Dermabacteraceae</taxon>
        <taxon>Brachybacterium</taxon>
    </lineage>
</organism>
<keyword evidence="3" id="KW-1185">Reference proteome</keyword>
<sequence>MTDPPARPAPDPLPPLPEDGIASVLCIVAHPDDMEYGASAAVHAWTRTGVAVDYALMTSGEAGMAQAPEVVGPLREVEQRAACRAVGVRELEFLGHPDGMLEPGLALRRSVARVVRRHRPDVVLTANFEVEAYGGLNQADHRATGLAVVDGLRDAANPWVFRELAEVEGLAAWSVGALLVAGHERPTHAKAVAQEDVDAAVASLHCHAAYLAHVTGHPAPEDFIPELLRAGGEAAGAEHAVALRVHDLGGLGSRDRS</sequence>
<comment type="caution">
    <text evidence="2">The sequence shown here is derived from an EMBL/GenBank/DDBJ whole genome shotgun (WGS) entry which is preliminary data.</text>
</comment>
<gene>
    <name evidence="2" type="ORF">ACFFF6_07980</name>
</gene>
<dbReference type="SUPFAM" id="SSF102588">
    <property type="entry name" value="LmbE-like"/>
    <property type="match status" value="1"/>
</dbReference>
<accession>A0ABV6RA86</accession>